<feature type="chain" id="PRO_5046223961" evidence="1">
    <location>
        <begin position="33"/>
        <end position="283"/>
    </location>
</feature>
<sequence length="283" mass="30369">MEVKMKKKLLNCLLPLACLATISVSCGSSAQAAVLGDDYPSSWKYGGIGVDPWTMYWRQCTSFAAYRLSNSNGFTLPVGYGNAITWGPIARANGHRVDMNPAVGSIAWFSNGVNGAGYMGHVAWVAEVNGDQVTIEEYNYNAGQGPEKYHKRSFHKSQVSGYIHFKDLEPGAQNGNSTNSSIKVGDTVRFTGTFRVTSVSGNTITSQDLAGGTPTKHNIVDPGPVLEVDGQGNPTSDQYLNPGETFTIPGNFKVLAIDPPSDGVLVQIGNRKTWVTQSVLEKA</sequence>
<keyword evidence="3" id="KW-0378">Hydrolase</keyword>
<dbReference type="InterPro" id="IPR038765">
    <property type="entry name" value="Papain-like_cys_pep_sf"/>
</dbReference>
<dbReference type="SUPFAM" id="SSF54001">
    <property type="entry name" value="Cysteine proteinases"/>
    <property type="match status" value="1"/>
</dbReference>
<dbReference type="PROSITE" id="PS50911">
    <property type="entry name" value="CHAP"/>
    <property type="match status" value="1"/>
</dbReference>
<organism evidence="3 4">
    <name type="scientific">Streptococcus vestibularis ATCC 49124</name>
    <dbReference type="NCBI Taxonomy" id="889206"/>
    <lineage>
        <taxon>Bacteria</taxon>
        <taxon>Bacillati</taxon>
        <taxon>Bacillota</taxon>
        <taxon>Bacilli</taxon>
        <taxon>Lactobacillales</taxon>
        <taxon>Streptococcaceae</taxon>
        <taxon>Streptococcus</taxon>
    </lineage>
</organism>
<dbReference type="GO" id="GO:0008745">
    <property type="term" value="F:N-acetylmuramoyl-L-alanine amidase activity"/>
    <property type="evidence" value="ECO:0007669"/>
    <property type="project" value="UniProtKB-EC"/>
</dbReference>
<dbReference type="EC" id="3.5.1.28" evidence="3"/>
<dbReference type="PROSITE" id="PS51257">
    <property type="entry name" value="PROKAR_LIPOPROTEIN"/>
    <property type="match status" value="1"/>
</dbReference>
<keyword evidence="1" id="KW-0732">Signal</keyword>
<dbReference type="InterPro" id="IPR007921">
    <property type="entry name" value="CHAP_dom"/>
</dbReference>
<keyword evidence="4" id="KW-1185">Reference proteome</keyword>
<proteinExistence type="predicted"/>
<evidence type="ECO:0000313" key="3">
    <source>
        <dbReference type="EMBL" id="EFX95301.1"/>
    </source>
</evidence>
<reference evidence="3 4" key="1">
    <citation type="submission" date="2011-01" db="EMBL/GenBank/DDBJ databases">
        <authorList>
            <person name="Muzny D."/>
            <person name="Qin X."/>
            <person name="Buhay C."/>
            <person name="Dugan-Rocha S."/>
            <person name="Ding Y."/>
            <person name="Chen G."/>
            <person name="Hawes A."/>
            <person name="Holder M."/>
            <person name="Jhangiani S."/>
            <person name="Johnson A."/>
            <person name="Khan Z."/>
            <person name="Li Z."/>
            <person name="Liu W."/>
            <person name="Liu X."/>
            <person name="Perez L."/>
            <person name="Shen H."/>
            <person name="Wang Q."/>
            <person name="Watt J."/>
            <person name="Xi L."/>
            <person name="Xin Y."/>
            <person name="Zhou J."/>
            <person name="Deng J."/>
            <person name="Jiang H."/>
            <person name="Liu Y."/>
            <person name="Qu J."/>
            <person name="Song X.-Z."/>
            <person name="Zhang L."/>
            <person name="Villasana D."/>
            <person name="Johnson A."/>
            <person name="Liu J."/>
            <person name="Liyanage D."/>
            <person name="Lorensuhewa L."/>
            <person name="Robinson T."/>
            <person name="Song A."/>
            <person name="Song B.-B."/>
            <person name="Dinh H."/>
            <person name="Thornton R."/>
            <person name="Coyle M."/>
            <person name="Francisco L."/>
            <person name="Jackson L."/>
            <person name="Javaid M."/>
            <person name="Korchina V."/>
            <person name="Kovar C."/>
            <person name="Mata R."/>
            <person name="Mathew T."/>
            <person name="Ngo R."/>
            <person name="Nguyen L."/>
            <person name="Nguyen N."/>
            <person name="Okwuonu G."/>
            <person name="Ongeri F."/>
            <person name="Pham C."/>
            <person name="Simmons D."/>
            <person name="Wilczek-Boney K."/>
            <person name="Hale W."/>
            <person name="Jakkamsetti A."/>
            <person name="Pham P."/>
            <person name="Ruth R."/>
            <person name="San Lucas F."/>
            <person name="Warren J."/>
            <person name="Zhang J."/>
            <person name="Zhao Z."/>
            <person name="Zhou C."/>
            <person name="Zhu D."/>
            <person name="Lee S."/>
            <person name="Bess C."/>
            <person name="Blankenburg K."/>
            <person name="Forbes L."/>
            <person name="Fu Q."/>
            <person name="Gubbala S."/>
            <person name="Hirani K."/>
            <person name="Jayaseelan J.C."/>
            <person name="Lara F."/>
            <person name="Munidasa M."/>
            <person name="Palculict T."/>
            <person name="Patil S."/>
            <person name="Pu L.-L."/>
            <person name="Saada N."/>
            <person name="Tang L."/>
            <person name="Weissenberger G."/>
            <person name="Zhu Y."/>
            <person name="Hemphill L."/>
            <person name="Shang Y."/>
            <person name="Youmans B."/>
            <person name="Ayvaz T."/>
            <person name="Ross M."/>
            <person name="Santibanez J."/>
            <person name="Aqrawi P."/>
            <person name="Gross S."/>
            <person name="Joshi V."/>
            <person name="Fowler G."/>
            <person name="Nazareth L."/>
            <person name="Reid J."/>
            <person name="Worley K."/>
            <person name="Petrosino J."/>
            <person name="Highlander S."/>
            <person name="Gibbs R."/>
        </authorList>
    </citation>
    <scope>NUCLEOTIDE SEQUENCE [LARGE SCALE GENOMIC DNA]</scope>
    <source>
        <strain evidence="3 4">ATCC 49124</strain>
    </source>
</reference>
<feature type="signal peptide" evidence="1">
    <location>
        <begin position="1"/>
        <end position="32"/>
    </location>
</feature>
<gene>
    <name evidence="3" type="primary">amiD3</name>
    <name evidence="3" type="ORF">HMPREF9425_1781</name>
</gene>
<dbReference type="Gene3D" id="3.90.1720.10">
    <property type="entry name" value="endopeptidase domain like (from Nostoc punctiforme)"/>
    <property type="match status" value="1"/>
</dbReference>
<evidence type="ECO:0000256" key="1">
    <source>
        <dbReference type="SAM" id="SignalP"/>
    </source>
</evidence>
<accession>A0ABP2KGB8</accession>
<evidence type="ECO:0000313" key="4">
    <source>
        <dbReference type="Proteomes" id="UP000003697"/>
    </source>
</evidence>
<comment type="caution">
    <text evidence="3">The sequence shown here is derived from an EMBL/GenBank/DDBJ whole genome shotgun (WGS) entry which is preliminary data.</text>
</comment>
<protein>
    <submittedName>
        <fullName evidence="3">CHAP domain protein</fullName>
        <ecNumber evidence="3">3.5.1.28</ecNumber>
    </submittedName>
</protein>
<dbReference type="Pfam" id="PF05257">
    <property type="entry name" value="CHAP"/>
    <property type="match status" value="1"/>
</dbReference>
<name>A0ABP2KGB8_STRVE</name>
<evidence type="ECO:0000259" key="2">
    <source>
        <dbReference type="PROSITE" id="PS50911"/>
    </source>
</evidence>
<dbReference type="EMBL" id="AEVI01000081">
    <property type="protein sequence ID" value="EFX95301.1"/>
    <property type="molecule type" value="Genomic_DNA"/>
</dbReference>
<feature type="domain" description="Peptidase C51" evidence="2">
    <location>
        <begin position="35"/>
        <end position="164"/>
    </location>
</feature>
<dbReference type="Proteomes" id="UP000003697">
    <property type="component" value="Unassembled WGS sequence"/>
</dbReference>